<dbReference type="UniPathway" id="UPA00219"/>
<evidence type="ECO:0000259" key="21">
    <source>
        <dbReference type="PROSITE" id="PS51387"/>
    </source>
</evidence>
<dbReference type="InterPro" id="IPR006094">
    <property type="entry name" value="Oxid_FAD_bind_N"/>
</dbReference>
<evidence type="ECO:0000256" key="2">
    <source>
        <dbReference type="ARBA" id="ARBA00003921"/>
    </source>
</evidence>
<feature type="domain" description="FAD-binding PCMH-type" evidence="21">
    <location>
        <begin position="10"/>
        <end position="178"/>
    </location>
</feature>
<keyword evidence="16 20" id="KW-0131">Cell cycle</keyword>
<keyword evidence="13 20" id="KW-0133">Cell shape</keyword>
<evidence type="ECO:0000256" key="15">
    <source>
        <dbReference type="ARBA" id="ARBA00023002"/>
    </source>
</evidence>
<keyword evidence="11 20" id="KW-0274">FAD</keyword>
<dbReference type="PANTHER" id="PTHR21071">
    <property type="entry name" value="UDP-N-ACETYLENOLPYRUVOYLGLUCOSAMINE REDUCTASE"/>
    <property type="match status" value="1"/>
</dbReference>
<dbReference type="PROSITE" id="PS51387">
    <property type="entry name" value="FAD_PCMH"/>
    <property type="match status" value="1"/>
</dbReference>
<feature type="active site" evidence="20">
    <location>
        <position position="154"/>
    </location>
</feature>
<dbReference type="InterPro" id="IPR011601">
    <property type="entry name" value="MurB_C"/>
</dbReference>
<dbReference type="PANTHER" id="PTHR21071:SF4">
    <property type="entry name" value="UDP-N-ACETYLENOLPYRUVOYLGLUCOSAMINE REDUCTASE"/>
    <property type="match status" value="1"/>
</dbReference>
<dbReference type="Gene3D" id="3.30.43.10">
    <property type="entry name" value="Uridine Diphospho-n-acetylenolpyruvylglucosamine Reductase, domain 2"/>
    <property type="match status" value="1"/>
</dbReference>
<dbReference type="EC" id="1.3.1.98" evidence="6 20"/>
<evidence type="ECO:0000256" key="13">
    <source>
        <dbReference type="ARBA" id="ARBA00022960"/>
    </source>
</evidence>
<dbReference type="Proteomes" id="UP000262073">
    <property type="component" value="Chromosome"/>
</dbReference>
<dbReference type="InterPro" id="IPR036318">
    <property type="entry name" value="FAD-bd_PCMH-like_sf"/>
</dbReference>
<reference evidence="22 23" key="1">
    <citation type="submission" date="2018-08" db="EMBL/GenBank/DDBJ databases">
        <title>Salinimonas sediminis sp. nov., a piezophilic bacterium isolated from a deep-sea sediment sample from the New Britain Trench.</title>
        <authorList>
            <person name="Cao J."/>
        </authorList>
    </citation>
    <scope>NUCLEOTIDE SEQUENCE [LARGE SCALE GENOMIC DNA]</scope>
    <source>
        <strain evidence="22 23">N102</strain>
    </source>
</reference>
<evidence type="ECO:0000313" key="22">
    <source>
        <dbReference type="EMBL" id="AXR08565.1"/>
    </source>
</evidence>
<evidence type="ECO:0000256" key="14">
    <source>
        <dbReference type="ARBA" id="ARBA00022984"/>
    </source>
</evidence>
<proteinExistence type="inferred from homology"/>
<evidence type="ECO:0000256" key="1">
    <source>
        <dbReference type="ARBA" id="ARBA00001974"/>
    </source>
</evidence>
<dbReference type="InterPro" id="IPR016169">
    <property type="entry name" value="FAD-bd_PCMH_sub2"/>
</dbReference>
<dbReference type="Gene3D" id="3.30.465.10">
    <property type="match status" value="1"/>
</dbReference>
<comment type="similarity">
    <text evidence="5 20">Belongs to the MurB family.</text>
</comment>
<dbReference type="HAMAP" id="MF_00037">
    <property type="entry name" value="MurB"/>
    <property type="match status" value="1"/>
</dbReference>
<evidence type="ECO:0000256" key="7">
    <source>
        <dbReference type="ARBA" id="ARBA00015188"/>
    </source>
</evidence>
<evidence type="ECO:0000256" key="16">
    <source>
        <dbReference type="ARBA" id="ARBA00023306"/>
    </source>
</evidence>
<comment type="subcellular location">
    <subcellularLocation>
        <location evidence="3 20">Cytoplasm</location>
    </subcellularLocation>
</comment>
<evidence type="ECO:0000256" key="11">
    <source>
        <dbReference type="ARBA" id="ARBA00022827"/>
    </source>
</evidence>
<dbReference type="GO" id="GO:0071949">
    <property type="term" value="F:FAD binding"/>
    <property type="evidence" value="ECO:0007669"/>
    <property type="project" value="InterPro"/>
</dbReference>
<keyword evidence="17 20" id="KW-0961">Cell wall biogenesis/degradation</keyword>
<dbReference type="OrthoDB" id="9804753at2"/>
<dbReference type="InterPro" id="IPR003170">
    <property type="entry name" value="MurB"/>
</dbReference>
<protein>
    <recommendedName>
        <fullName evidence="7 20">UDP-N-acetylenolpyruvoylglucosamine reductase</fullName>
        <ecNumber evidence="6 20">1.3.1.98</ecNumber>
    </recommendedName>
    <alternativeName>
        <fullName evidence="18 20">UDP-N-acetylmuramate dehydrogenase</fullName>
    </alternativeName>
</protein>
<dbReference type="InterPro" id="IPR016167">
    <property type="entry name" value="FAD-bd_PCMH_sub1"/>
</dbReference>
<dbReference type="InterPro" id="IPR036635">
    <property type="entry name" value="MurB_C_sf"/>
</dbReference>
<evidence type="ECO:0000256" key="17">
    <source>
        <dbReference type="ARBA" id="ARBA00023316"/>
    </source>
</evidence>
<keyword evidence="15 20" id="KW-0560">Oxidoreductase</keyword>
<evidence type="ECO:0000256" key="18">
    <source>
        <dbReference type="ARBA" id="ARBA00031026"/>
    </source>
</evidence>
<comment type="catalytic activity">
    <reaction evidence="19 20">
        <text>UDP-N-acetyl-alpha-D-muramate + NADP(+) = UDP-N-acetyl-3-O-(1-carboxyvinyl)-alpha-D-glucosamine + NADPH + H(+)</text>
        <dbReference type="Rhea" id="RHEA:12248"/>
        <dbReference type="ChEBI" id="CHEBI:15378"/>
        <dbReference type="ChEBI" id="CHEBI:57783"/>
        <dbReference type="ChEBI" id="CHEBI:58349"/>
        <dbReference type="ChEBI" id="CHEBI:68483"/>
        <dbReference type="ChEBI" id="CHEBI:70757"/>
        <dbReference type="EC" id="1.3.1.98"/>
    </reaction>
</comment>
<dbReference type="NCBIfam" id="NF000755">
    <property type="entry name" value="PRK00046.1"/>
    <property type="match status" value="1"/>
</dbReference>
<keyword evidence="8 20" id="KW-0963">Cytoplasm</keyword>
<dbReference type="GO" id="GO:0071555">
    <property type="term" value="P:cell wall organization"/>
    <property type="evidence" value="ECO:0007669"/>
    <property type="project" value="UniProtKB-KW"/>
</dbReference>
<keyword evidence="9 20" id="KW-0132">Cell division</keyword>
<evidence type="ECO:0000256" key="12">
    <source>
        <dbReference type="ARBA" id="ARBA00022857"/>
    </source>
</evidence>
<dbReference type="SUPFAM" id="SSF56176">
    <property type="entry name" value="FAD-binding/transporter-associated domain-like"/>
    <property type="match status" value="1"/>
</dbReference>
<dbReference type="GO" id="GO:0009252">
    <property type="term" value="P:peptidoglycan biosynthetic process"/>
    <property type="evidence" value="ECO:0007669"/>
    <property type="project" value="UniProtKB-UniRule"/>
</dbReference>
<comment type="function">
    <text evidence="2 20">Cell wall formation.</text>
</comment>
<sequence>MPALSHYHTFHLPAQCQALESFHDIKTALLLSQACDRFYLLGEGSNTIFIEDFNGTVLRNRITGIAASETGQSIQLRVGAGENWHQFVTYALEHGYHGMENLALIPGSVGASPIQNIGAYGVEVAHFIESVEYIELRTGASKTLPAQACRFGYRDSIFKHELAGKVLITHVNFSIPKAYTPVTSYGELAALTQPTPQHIYDEVIRVRQQKLPDPHVLGNAGSFFKNPVVSQATFDAIAARYSQVPGYPNDENGVKIPAAWLIDQLGFKGQQLGGVRCHPTQPLVLTNTGMATGQQVISLAKNIINAVSQEFGVVLEPEVRLVGREGLISL</sequence>
<feature type="active site" description="Proton donor" evidence="20">
    <location>
        <position position="222"/>
    </location>
</feature>
<evidence type="ECO:0000256" key="3">
    <source>
        <dbReference type="ARBA" id="ARBA00004496"/>
    </source>
</evidence>
<dbReference type="RefSeq" id="WP_117318822.1">
    <property type="nucleotide sequence ID" value="NZ_CP031769.1"/>
</dbReference>
<dbReference type="EMBL" id="CP031769">
    <property type="protein sequence ID" value="AXR08565.1"/>
    <property type="molecule type" value="Genomic_DNA"/>
</dbReference>
<evidence type="ECO:0000256" key="4">
    <source>
        <dbReference type="ARBA" id="ARBA00004752"/>
    </source>
</evidence>
<evidence type="ECO:0000256" key="5">
    <source>
        <dbReference type="ARBA" id="ARBA00010485"/>
    </source>
</evidence>
<evidence type="ECO:0000256" key="19">
    <source>
        <dbReference type="ARBA" id="ARBA00048914"/>
    </source>
</evidence>
<dbReference type="InterPro" id="IPR016166">
    <property type="entry name" value="FAD-bd_PCMH"/>
</dbReference>
<dbReference type="GO" id="GO:0005829">
    <property type="term" value="C:cytosol"/>
    <property type="evidence" value="ECO:0007669"/>
    <property type="project" value="TreeGrafter"/>
</dbReference>
<dbReference type="KEGG" id="salm:D0Y50_16560"/>
<name>A0A346NSQ8_9ALTE</name>
<keyword evidence="14 20" id="KW-0573">Peptidoglycan synthesis</keyword>
<keyword evidence="12 20" id="KW-0521">NADP</keyword>
<dbReference type="GO" id="GO:0008762">
    <property type="term" value="F:UDP-N-acetylmuramate dehydrogenase activity"/>
    <property type="evidence" value="ECO:0007669"/>
    <property type="project" value="UniProtKB-UniRule"/>
</dbReference>
<evidence type="ECO:0000256" key="6">
    <source>
        <dbReference type="ARBA" id="ARBA00012518"/>
    </source>
</evidence>
<keyword evidence="23" id="KW-1185">Reference proteome</keyword>
<organism evidence="22 23">
    <name type="scientific">Salinimonas sediminis</name>
    <dbReference type="NCBI Taxonomy" id="2303538"/>
    <lineage>
        <taxon>Bacteria</taxon>
        <taxon>Pseudomonadati</taxon>
        <taxon>Pseudomonadota</taxon>
        <taxon>Gammaproteobacteria</taxon>
        <taxon>Alteromonadales</taxon>
        <taxon>Alteromonadaceae</taxon>
        <taxon>Alteromonas/Salinimonas group</taxon>
        <taxon>Salinimonas</taxon>
    </lineage>
</organism>
<dbReference type="SUPFAM" id="SSF56194">
    <property type="entry name" value="Uridine diphospho-N-Acetylenolpyruvylglucosamine reductase, MurB, C-terminal domain"/>
    <property type="match status" value="1"/>
</dbReference>
<gene>
    <name evidence="20" type="primary">murB</name>
    <name evidence="22" type="ORF">D0Y50_16560</name>
</gene>
<dbReference type="GO" id="GO:0008360">
    <property type="term" value="P:regulation of cell shape"/>
    <property type="evidence" value="ECO:0007669"/>
    <property type="project" value="UniProtKB-KW"/>
</dbReference>
<comment type="pathway">
    <text evidence="4 20">Cell wall biogenesis; peptidoglycan biosynthesis.</text>
</comment>
<evidence type="ECO:0000256" key="9">
    <source>
        <dbReference type="ARBA" id="ARBA00022618"/>
    </source>
</evidence>
<dbReference type="Gene3D" id="3.90.78.10">
    <property type="entry name" value="UDP-N-acetylenolpyruvoylglucosamine reductase, C-terminal domain"/>
    <property type="match status" value="1"/>
</dbReference>
<feature type="active site" evidence="20">
    <location>
        <position position="318"/>
    </location>
</feature>
<dbReference type="GO" id="GO:0051301">
    <property type="term" value="P:cell division"/>
    <property type="evidence" value="ECO:0007669"/>
    <property type="project" value="UniProtKB-KW"/>
</dbReference>
<evidence type="ECO:0000313" key="23">
    <source>
        <dbReference type="Proteomes" id="UP000262073"/>
    </source>
</evidence>
<dbReference type="NCBIfam" id="TIGR00179">
    <property type="entry name" value="murB"/>
    <property type="match status" value="1"/>
</dbReference>
<evidence type="ECO:0000256" key="10">
    <source>
        <dbReference type="ARBA" id="ARBA00022630"/>
    </source>
</evidence>
<accession>A0A346NSQ8</accession>
<evidence type="ECO:0000256" key="8">
    <source>
        <dbReference type="ARBA" id="ARBA00022490"/>
    </source>
</evidence>
<dbReference type="Pfam" id="PF01565">
    <property type="entry name" value="FAD_binding_4"/>
    <property type="match status" value="1"/>
</dbReference>
<dbReference type="AlphaFoldDB" id="A0A346NSQ8"/>
<comment type="cofactor">
    <cofactor evidence="1 20">
        <name>FAD</name>
        <dbReference type="ChEBI" id="CHEBI:57692"/>
    </cofactor>
</comment>
<dbReference type="Pfam" id="PF02873">
    <property type="entry name" value="MurB_C"/>
    <property type="match status" value="1"/>
</dbReference>
<evidence type="ECO:0000256" key="20">
    <source>
        <dbReference type="HAMAP-Rule" id="MF_00037"/>
    </source>
</evidence>
<keyword evidence="10 20" id="KW-0285">Flavoprotein</keyword>